<feature type="domain" description="DUF418" evidence="2">
    <location>
        <begin position="229"/>
        <end position="382"/>
    </location>
</feature>
<feature type="transmembrane region" description="Helical" evidence="1">
    <location>
        <begin position="145"/>
        <end position="166"/>
    </location>
</feature>
<protein>
    <recommendedName>
        <fullName evidence="2">DUF418 domain-containing protein</fullName>
    </recommendedName>
</protein>
<evidence type="ECO:0000259" key="2">
    <source>
        <dbReference type="Pfam" id="PF04235"/>
    </source>
</evidence>
<feature type="transmembrane region" description="Helical" evidence="1">
    <location>
        <begin position="21"/>
        <end position="42"/>
    </location>
</feature>
<feature type="transmembrane region" description="Helical" evidence="1">
    <location>
        <begin position="118"/>
        <end position="138"/>
    </location>
</feature>
<accession>A0ABS4SB52</accession>
<keyword evidence="1" id="KW-0472">Membrane</keyword>
<feature type="transmembrane region" description="Helical" evidence="1">
    <location>
        <begin position="94"/>
        <end position="112"/>
    </location>
</feature>
<dbReference type="Proteomes" id="UP001519294">
    <property type="component" value="Unassembled WGS sequence"/>
</dbReference>
<keyword evidence="1" id="KW-0812">Transmembrane</keyword>
<evidence type="ECO:0000313" key="4">
    <source>
        <dbReference type="Proteomes" id="UP001519294"/>
    </source>
</evidence>
<comment type="caution">
    <text evidence="3">The sequence shown here is derived from an EMBL/GenBank/DDBJ whole genome shotgun (WGS) entry which is preliminary data.</text>
</comment>
<evidence type="ECO:0000256" key="1">
    <source>
        <dbReference type="SAM" id="Phobius"/>
    </source>
</evidence>
<keyword evidence="1" id="KW-1133">Transmembrane helix</keyword>
<dbReference type="RefSeq" id="WP_226371348.1">
    <property type="nucleotide sequence ID" value="NZ_JAGIKX010000022.1"/>
</dbReference>
<feature type="transmembrane region" description="Helical" evidence="1">
    <location>
        <begin position="276"/>
        <end position="296"/>
    </location>
</feature>
<dbReference type="InterPro" id="IPR007349">
    <property type="entry name" value="DUF418"/>
</dbReference>
<dbReference type="PANTHER" id="PTHR30590:SF2">
    <property type="entry name" value="INNER MEMBRANE PROTEIN"/>
    <property type="match status" value="1"/>
</dbReference>
<feature type="transmembrane region" description="Helical" evidence="1">
    <location>
        <begin position="57"/>
        <end position="82"/>
    </location>
</feature>
<dbReference type="PANTHER" id="PTHR30590">
    <property type="entry name" value="INNER MEMBRANE PROTEIN"/>
    <property type="match status" value="1"/>
</dbReference>
<feature type="transmembrane region" description="Helical" evidence="1">
    <location>
        <begin position="208"/>
        <end position="229"/>
    </location>
</feature>
<feature type="transmembrane region" description="Helical" evidence="1">
    <location>
        <begin position="343"/>
        <end position="363"/>
    </location>
</feature>
<reference evidence="3 4" key="1">
    <citation type="submission" date="2021-03" db="EMBL/GenBank/DDBJ databases">
        <title>Genomic Encyclopedia of Type Strains, Phase IV (KMG-IV): sequencing the most valuable type-strain genomes for metagenomic binning, comparative biology and taxonomic classification.</title>
        <authorList>
            <person name="Goeker M."/>
        </authorList>
    </citation>
    <scope>NUCLEOTIDE SEQUENCE [LARGE SCALE GENOMIC DNA]</scope>
    <source>
        <strain evidence="3 4">DSM 25790</strain>
    </source>
</reference>
<feature type="transmembrane region" description="Helical" evidence="1">
    <location>
        <begin position="317"/>
        <end position="337"/>
    </location>
</feature>
<dbReference type="Pfam" id="PF04235">
    <property type="entry name" value="DUF418"/>
    <property type="match status" value="1"/>
</dbReference>
<dbReference type="EMBL" id="JAGIKX010000022">
    <property type="protein sequence ID" value="MBP2258230.1"/>
    <property type="molecule type" value="Genomic_DNA"/>
</dbReference>
<organism evidence="3 4">
    <name type="scientific">Virgibacillus alimentarius</name>
    <dbReference type="NCBI Taxonomy" id="698769"/>
    <lineage>
        <taxon>Bacteria</taxon>
        <taxon>Bacillati</taxon>
        <taxon>Bacillota</taxon>
        <taxon>Bacilli</taxon>
        <taxon>Bacillales</taxon>
        <taxon>Bacillaceae</taxon>
        <taxon>Virgibacillus</taxon>
    </lineage>
</organism>
<evidence type="ECO:0000313" key="3">
    <source>
        <dbReference type="EMBL" id="MBP2258230.1"/>
    </source>
</evidence>
<dbReference type="InterPro" id="IPR052529">
    <property type="entry name" value="Bact_Transport_Assoc"/>
</dbReference>
<proteinExistence type="predicted"/>
<feature type="transmembrane region" description="Helical" evidence="1">
    <location>
        <begin position="241"/>
        <end position="264"/>
    </location>
</feature>
<name>A0ABS4SB52_9BACI</name>
<gene>
    <name evidence="3" type="ORF">J2Z81_002201</name>
</gene>
<sequence length="393" mass="45146">MKHSAVPIKEKNRLAWIDAARGFAILGIFIVNVGGFSAPYFLYGGAEEAWPSGVNQFVQVIIDIFFQARFYTLFSMLFGFGFQLMKDSVVQKGLRLYPFLTRRMFILIGFGIVHAFFIWYGDILLSYGVIGLFLLFFVKVKDKTLLMWGFGLLGACTVLITLALYAGRDLLDVTQETSINQAMESYQSNNLSIIWSQNYTDWMYSNGAGFLLMFFVLLPLFLFGMYIASKRWLHEPKRHHSLLQSLWMISLVLFTVFKIGPYLYGNPSWFMFMQDNIGGTASALFYIISITLLAQTNVGKKLINHLSYVGRMSLTNYMMQSVICFILFYGIGFGLYGSVSPSLGVMIALLVFGGQIFFSKWWVTNYRFGPFEWVWRSLTYMKRQPFRKKQADC</sequence>
<keyword evidence="4" id="KW-1185">Reference proteome</keyword>